<dbReference type="PANTHER" id="PTHR43762">
    <property type="entry name" value="L-GULONOLACTONE OXIDASE"/>
    <property type="match status" value="1"/>
</dbReference>
<feature type="domain" description="FAD-binding PCMH-type" evidence="2">
    <location>
        <begin position="14"/>
        <end position="184"/>
    </location>
</feature>
<dbReference type="GO" id="GO:0016020">
    <property type="term" value="C:membrane"/>
    <property type="evidence" value="ECO:0007669"/>
    <property type="project" value="InterPro"/>
</dbReference>
<dbReference type="STRING" id="399736.SAMN04489720_2567"/>
<proteinExistence type="predicted"/>
<dbReference type="AlphaFoldDB" id="A0A1G8FQ06"/>
<dbReference type="PROSITE" id="PS51387">
    <property type="entry name" value="FAD_PCMH"/>
    <property type="match status" value="1"/>
</dbReference>
<dbReference type="InterPro" id="IPR016166">
    <property type="entry name" value="FAD-bd_PCMH"/>
</dbReference>
<dbReference type="GO" id="GO:0071949">
    <property type="term" value="F:FAD binding"/>
    <property type="evidence" value="ECO:0007669"/>
    <property type="project" value="InterPro"/>
</dbReference>
<dbReference type="Gene3D" id="3.30.43.10">
    <property type="entry name" value="Uridine Diphospho-n-acetylenolpyruvylglucosamine Reductase, domain 2"/>
    <property type="match status" value="1"/>
</dbReference>
<dbReference type="EMBL" id="LT629695">
    <property type="protein sequence ID" value="SDH84190.1"/>
    <property type="molecule type" value="Genomic_DNA"/>
</dbReference>
<dbReference type="InterPro" id="IPR016171">
    <property type="entry name" value="Vanillyl_alc_oxidase_C-sub2"/>
</dbReference>
<keyword evidence="1" id="KW-0560">Oxidoreductase</keyword>
<name>A0A1G8FQ06_9MICO</name>
<dbReference type="InterPro" id="IPR016167">
    <property type="entry name" value="FAD-bd_PCMH_sub1"/>
</dbReference>
<dbReference type="Pfam" id="PF01565">
    <property type="entry name" value="FAD_binding_4"/>
    <property type="match status" value="1"/>
</dbReference>
<dbReference type="GO" id="GO:0003885">
    <property type="term" value="F:D-arabinono-1,4-lactone oxidase activity"/>
    <property type="evidence" value="ECO:0007669"/>
    <property type="project" value="InterPro"/>
</dbReference>
<dbReference type="Pfam" id="PF04030">
    <property type="entry name" value="ALO"/>
    <property type="match status" value="1"/>
</dbReference>
<evidence type="ECO:0000259" key="2">
    <source>
        <dbReference type="PROSITE" id="PS51387"/>
    </source>
</evidence>
<sequence length="435" mass="47104">MAHGMIWRNWGRSQRSTPTAVLTPVDAEEVAGIVRSAHERGLRVKPIGAGHSFSAVAVAPGIQLDLASLSGLLAVDAATREATFAAGTPLHAVGDLLAPHGLAFESMGDIDRQTIAGAVSTGTHGTGLAFGSIGATIAAATLVTGTGEVLRVSATEHADLLPAVRLGLGALGVLVDVTLRCVPAFTLHAVERVEPLEEVLEAWRERAAGADHMEWYWFHGTDRAITMTRTRGPADAPRIGPGRIRHLAERELLANGAWGALCGAASSVPALAPGIARIAATQFAGPEVRDRSDRVFVAPRRVRFREMEYGMPLDAVPSAFRAMRALVERRGWRITFPVEVRAVAADDALLSTAHGRETGYLAVHRYWREDPREHFAEVERILLDHDGRPHWGKLHTQTAADLELRLPTLAAFRVIRDRLDPDRTFDNPYLRRTIG</sequence>
<dbReference type="Gene3D" id="1.10.45.10">
    <property type="entry name" value="Vanillyl-alcohol Oxidase, Chain A, domain 4"/>
    <property type="match status" value="1"/>
</dbReference>
<dbReference type="InterPro" id="IPR006094">
    <property type="entry name" value="Oxid_FAD_bind_N"/>
</dbReference>
<dbReference type="PIRSF" id="PIRSF000136">
    <property type="entry name" value="LGO_GLO"/>
    <property type="match status" value="1"/>
</dbReference>
<keyword evidence="4" id="KW-1185">Reference proteome</keyword>
<dbReference type="SUPFAM" id="SSF56176">
    <property type="entry name" value="FAD-binding/transporter-associated domain-like"/>
    <property type="match status" value="1"/>
</dbReference>
<dbReference type="InterPro" id="IPR036318">
    <property type="entry name" value="FAD-bd_PCMH-like_sf"/>
</dbReference>
<protein>
    <submittedName>
        <fullName evidence="3">FAD-linked oxidoreductase</fullName>
    </submittedName>
</protein>
<dbReference type="InterPro" id="IPR010031">
    <property type="entry name" value="FAD_lactone_oxidase-like"/>
</dbReference>
<dbReference type="NCBIfam" id="TIGR01679">
    <property type="entry name" value="bact_FAD_ox"/>
    <property type="match status" value="1"/>
</dbReference>
<evidence type="ECO:0000313" key="4">
    <source>
        <dbReference type="Proteomes" id="UP000198822"/>
    </source>
</evidence>
<dbReference type="PANTHER" id="PTHR43762:SF1">
    <property type="entry name" value="D-ARABINONO-1,4-LACTONE OXIDASE"/>
    <property type="match status" value="1"/>
</dbReference>
<dbReference type="Proteomes" id="UP000198822">
    <property type="component" value="Chromosome I"/>
</dbReference>
<dbReference type="Gene3D" id="3.30.465.10">
    <property type="match status" value="1"/>
</dbReference>
<dbReference type="RefSeq" id="WP_231945047.1">
    <property type="nucleotide sequence ID" value="NZ_LT629695.1"/>
</dbReference>
<gene>
    <name evidence="3" type="ORF">SAMN04489720_2567</name>
</gene>
<evidence type="ECO:0000256" key="1">
    <source>
        <dbReference type="ARBA" id="ARBA00023002"/>
    </source>
</evidence>
<dbReference type="InterPro" id="IPR016169">
    <property type="entry name" value="FAD-bd_PCMH_sub2"/>
</dbReference>
<dbReference type="InterPro" id="IPR007173">
    <property type="entry name" value="ALO_C"/>
</dbReference>
<accession>A0A1G8FQ06</accession>
<evidence type="ECO:0000313" key="3">
    <source>
        <dbReference type="EMBL" id="SDH84190.1"/>
    </source>
</evidence>
<reference evidence="4" key="1">
    <citation type="submission" date="2016-10" db="EMBL/GenBank/DDBJ databases">
        <authorList>
            <person name="Varghese N."/>
            <person name="Submissions S."/>
        </authorList>
    </citation>
    <scope>NUCLEOTIDE SEQUENCE [LARGE SCALE GENOMIC DNA]</scope>
    <source>
        <strain evidence="4">DSM 22002</strain>
    </source>
</reference>
<dbReference type="GO" id="GO:0080049">
    <property type="term" value="F:L-gulono-1,4-lactone dehydrogenase activity"/>
    <property type="evidence" value="ECO:0007669"/>
    <property type="project" value="TreeGrafter"/>
</dbReference>
<organism evidence="3 4">
    <name type="scientific">Agrococcus jejuensis</name>
    <dbReference type="NCBI Taxonomy" id="399736"/>
    <lineage>
        <taxon>Bacteria</taxon>
        <taxon>Bacillati</taxon>
        <taxon>Actinomycetota</taxon>
        <taxon>Actinomycetes</taxon>
        <taxon>Micrococcales</taxon>
        <taxon>Microbacteriaceae</taxon>
        <taxon>Agrococcus</taxon>
    </lineage>
</organism>
<dbReference type="Gene3D" id="3.30.70.2520">
    <property type="match status" value="1"/>
</dbReference>